<keyword evidence="3" id="KW-0805">Transcription regulation</keyword>
<dbReference type="Proteomes" id="UP000266895">
    <property type="component" value="Chromosome"/>
</dbReference>
<dbReference type="PANTHER" id="PTHR30363">
    <property type="entry name" value="HTH-TYPE TRANSCRIPTIONAL REGULATOR SRLR-RELATED"/>
    <property type="match status" value="1"/>
</dbReference>
<evidence type="ECO:0000259" key="7">
    <source>
        <dbReference type="PROSITE" id="PS51000"/>
    </source>
</evidence>
<reference evidence="8 9" key="1">
    <citation type="submission" date="2018-12" db="EMBL/GenBank/DDBJ databases">
        <authorList>
            <consortium name="Pathogen Informatics"/>
        </authorList>
    </citation>
    <scope>NUCLEOTIDE SEQUENCE [LARGE SCALE GENOMIC DNA]</scope>
    <source>
        <strain evidence="8 9">NCTC11636</strain>
    </source>
</reference>
<dbReference type="Pfam" id="PF00455">
    <property type="entry name" value="DeoRC"/>
    <property type="match status" value="1"/>
</dbReference>
<dbReference type="InterPro" id="IPR001034">
    <property type="entry name" value="DeoR_HTH"/>
</dbReference>
<evidence type="ECO:0000256" key="3">
    <source>
        <dbReference type="ARBA" id="ARBA00023015"/>
    </source>
</evidence>
<dbReference type="EMBL" id="LR134350">
    <property type="protein sequence ID" value="VEG30091.1"/>
    <property type="molecule type" value="Genomic_DNA"/>
</dbReference>
<comment type="function">
    <text evidence="6">Repressor of the lactose catabolism operon. Galactose-6-phosphate is the inducer.</text>
</comment>
<dbReference type="Gene3D" id="1.10.10.10">
    <property type="entry name" value="Winged helix-like DNA-binding domain superfamily/Winged helix DNA-binding domain"/>
    <property type="match status" value="1"/>
</dbReference>
<evidence type="ECO:0000256" key="6">
    <source>
        <dbReference type="ARBA" id="ARBA00024937"/>
    </source>
</evidence>
<gene>
    <name evidence="8" type="primary">glpR_6</name>
    <name evidence="8" type="ORF">NCTC11636_02567</name>
</gene>
<dbReference type="AlphaFoldDB" id="A0A3S4R588"/>
<dbReference type="SMART" id="SM00420">
    <property type="entry name" value="HTH_DEOR"/>
    <property type="match status" value="1"/>
</dbReference>
<dbReference type="KEGG" id="ahw:NCTC11636_02567"/>
<sequence length="259" mass="27334">MTGPIHRAPAERRRLILHSLNRTEPTSVEALARLTGASAVTIRRDLAELASHELVRRVHGGACLPAHRGARYPYSERAEEDLESKRVLARATAARVADGESLILDTGSTCELIAQLLAGRDLTVLALSLRTASVLAQVPGTRVSIPGGTVETETLSLLSVMSLDALRQFRADTAVLGACAASPTWGLCSTQSEDAAVKRAIMASASRVLLPTTSRKLTRTSAYRFGGVEDVTEILVTSDAPEAALDGLRAAGVVVSVCS</sequence>
<feature type="domain" description="HTH deoR-type" evidence="7">
    <location>
        <begin position="9"/>
        <end position="64"/>
    </location>
</feature>
<dbReference type="SUPFAM" id="SSF100950">
    <property type="entry name" value="NagB/RpiA/CoA transferase-like"/>
    <property type="match status" value="1"/>
</dbReference>
<dbReference type="InterPro" id="IPR014036">
    <property type="entry name" value="DeoR-like_C"/>
</dbReference>
<dbReference type="InterPro" id="IPR018356">
    <property type="entry name" value="Tscrpt_reg_HTH_DeoR_CS"/>
</dbReference>
<dbReference type="PANTHER" id="PTHR30363:SF4">
    <property type="entry name" value="GLYCEROL-3-PHOSPHATE REGULON REPRESSOR"/>
    <property type="match status" value="1"/>
</dbReference>
<evidence type="ECO:0000313" key="9">
    <source>
        <dbReference type="Proteomes" id="UP000266895"/>
    </source>
</evidence>
<accession>A0A3S4R588</accession>
<evidence type="ECO:0000313" key="8">
    <source>
        <dbReference type="EMBL" id="VEG30091.1"/>
    </source>
</evidence>
<evidence type="ECO:0000256" key="1">
    <source>
        <dbReference type="ARBA" id="ARBA00021390"/>
    </source>
</evidence>
<dbReference type="InterPro" id="IPR036388">
    <property type="entry name" value="WH-like_DNA-bd_sf"/>
</dbReference>
<proteinExistence type="predicted"/>
<dbReference type="PRINTS" id="PR00037">
    <property type="entry name" value="HTHLACR"/>
</dbReference>
<dbReference type="RefSeq" id="WP_232009784.1">
    <property type="nucleotide sequence ID" value="NZ_LR134350.1"/>
</dbReference>
<keyword evidence="9" id="KW-1185">Reference proteome</keyword>
<keyword evidence="5" id="KW-0804">Transcription</keyword>
<name>A0A3S4R588_9ACTO</name>
<dbReference type="InterPro" id="IPR036390">
    <property type="entry name" value="WH_DNA-bd_sf"/>
</dbReference>
<dbReference type="GO" id="GO:0003677">
    <property type="term" value="F:DNA binding"/>
    <property type="evidence" value="ECO:0007669"/>
    <property type="project" value="UniProtKB-KW"/>
</dbReference>
<organism evidence="8 9">
    <name type="scientific">Actinomyces howellii</name>
    <dbReference type="NCBI Taxonomy" id="52771"/>
    <lineage>
        <taxon>Bacteria</taxon>
        <taxon>Bacillati</taxon>
        <taxon>Actinomycetota</taxon>
        <taxon>Actinomycetes</taxon>
        <taxon>Actinomycetales</taxon>
        <taxon>Actinomycetaceae</taxon>
        <taxon>Actinomyces</taxon>
    </lineage>
</organism>
<dbReference type="GO" id="GO:0003700">
    <property type="term" value="F:DNA-binding transcription factor activity"/>
    <property type="evidence" value="ECO:0007669"/>
    <property type="project" value="InterPro"/>
</dbReference>
<dbReference type="SUPFAM" id="SSF46785">
    <property type="entry name" value="Winged helix' DNA-binding domain"/>
    <property type="match status" value="1"/>
</dbReference>
<dbReference type="InterPro" id="IPR037171">
    <property type="entry name" value="NagB/RpiA_transferase-like"/>
</dbReference>
<evidence type="ECO:0000256" key="5">
    <source>
        <dbReference type="ARBA" id="ARBA00023163"/>
    </source>
</evidence>
<dbReference type="Pfam" id="PF08220">
    <property type="entry name" value="HTH_DeoR"/>
    <property type="match status" value="1"/>
</dbReference>
<keyword evidence="4" id="KW-0238">DNA-binding</keyword>
<dbReference type="PROSITE" id="PS51000">
    <property type="entry name" value="HTH_DEOR_2"/>
    <property type="match status" value="1"/>
</dbReference>
<protein>
    <recommendedName>
        <fullName evidence="1">Lactose phosphotransferase system repressor</fullName>
    </recommendedName>
</protein>
<dbReference type="PROSITE" id="PS00894">
    <property type="entry name" value="HTH_DEOR_1"/>
    <property type="match status" value="1"/>
</dbReference>
<dbReference type="InterPro" id="IPR050313">
    <property type="entry name" value="Carb_Metab_HTH_regulators"/>
</dbReference>
<dbReference type="SMART" id="SM01134">
    <property type="entry name" value="DeoRC"/>
    <property type="match status" value="1"/>
</dbReference>
<evidence type="ECO:0000256" key="4">
    <source>
        <dbReference type="ARBA" id="ARBA00023125"/>
    </source>
</evidence>
<evidence type="ECO:0000256" key="2">
    <source>
        <dbReference type="ARBA" id="ARBA00022491"/>
    </source>
</evidence>
<keyword evidence="2" id="KW-0678">Repressor</keyword>
<dbReference type="Gene3D" id="3.40.50.1360">
    <property type="match status" value="1"/>
</dbReference>